<keyword evidence="5" id="KW-1015">Disulfide bond</keyword>
<evidence type="ECO:0000259" key="7">
    <source>
        <dbReference type="PROSITE" id="PS51352"/>
    </source>
</evidence>
<dbReference type="GO" id="GO:0015035">
    <property type="term" value="F:protein-disulfide reductase activity"/>
    <property type="evidence" value="ECO:0007669"/>
    <property type="project" value="TreeGrafter"/>
</dbReference>
<dbReference type="InterPro" id="IPR013766">
    <property type="entry name" value="Thioredoxin_domain"/>
</dbReference>
<dbReference type="Pfam" id="PF00085">
    <property type="entry name" value="Thioredoxin"/>
    <property type="match status" value="1"/>
</dbReference>
<sequence>MKKKMMIILSSIVVLLAALYFVIDYKNQQAMGDNENPYGKDDLHQATIDQLDNPNYGNQILPDELSEKLNNGEDMMVYFYDPTCPHCQELTPRLVPIAEEMNVDMKKINLLEFESAWNEYAIQSTPTLVYFENGEEVDRVNGAQQNELFEAFFNEYAANDSDNEQAS</sequence>
<dbReference type="InterPro" id="IPR036249">
    <property type="entry name" value="Thioredoxin-like_sf"/>
</dbReference>
<dbReference type="KEGG" id="lao:AOX59_08740"/>
<evidence type="ECO:0000313" key="9">
    <source>
        <dbReference type="Proteomes" id="UP000050331"/>
    </source>
</evidence>
<dbReference type="PROSITE" id="PS00194">
    <property type="entry name" value="THIOREDOXIN_1"/>
    <property type="match status" value="1"/>
</dbReference>
<evidence type="ECO:0000256" key="6">
    <source>
        <dbReference type="ARBA" id="ARBA00023284"/>
    </source>
</evidence>
<dbReference type="GO" id="GO:0045454">
    <property type="term" value="P:cell redox homeostasis"/>
    <property type="evidence" value="ECO:0007669"/>
    <property type="project" value="TreeGrafter"/>
</dbReference>
<proteinExistence type="inferred from homology"/>
<dbReference type="STRING" id="1472767.AOX59_08740"/>
<dbReference type="PROSITE" id="PS51352">
    <property type="entry name" value="THIOREDOXIN_2"/>
    <property type="match status" value="1"/>
</dbReference>
<keyword evidence="4" id="KW-0249">Electron transport</keyword>
<evidence type="ECO:0000256" key="5">
    <source>
        <dbReference type="ARBA" id="ARBA00023157"/>
    </source>
</evidence>
<reference evidence="8 9" key="1">
    <citation type="submission" date="2016-01" db="EMBL/GenBank/DDBJ databases">
        <title>Complete genome sequence of strain Lentibacillus amyloliquefaciens LAM0015T isolated from saline sediment.</title>
        <authorList>
            <person name="Wang J.-L."/>
            <person name="He M.-X."/>
        </authorList>
    </citation>
    <scope>NUCLEOTIDE SEQUENCE [LARGE SCALE GENOMIC DNA]</scope>
    <source>
        <strain evidence="8 9">LAM0015</strain>
    </source>
</reference>
<feature type="domain" description="Thioredoxin" evidence="7">
    <location>
        <begin position="42"/>
        <end position="158"/>
    </location>
</feature>
<dbReference type="CDD" id="cd02947">
    <property type="entry name" value="TRX_family"/>
    <property type="match status" value="1"/>
</dbReference>
<gene>
    <name evidence="8" type="ORF">AOX59_08740</name>
</gene>
<dbReference type="EMBL" id="CP013862">
    <property type="protein sequence ID" value="ALX48691.1"/>
    <property type="molecule type" value="Genomic_DNA"/>
</dbReference>
<protein>
    <recommendedName>
        <fullName evidence="2">Thioredoxin</fullName>
    </recommendedName>
</protein>
<keyword evidence="6" id="KW-0676">Redox-active center</keyword>
<dbReference type="Proteomes" id="UP000050331">
    <property type="component" value="Chromosome"/>
</dbReference>
<dbReference type="GO" id="GO:0005829">
    <property type="term" value="C:cytosol"/>
    <property type="evidence" value="ECO:0007669"/>
    <property type="project" value="TreeGrafter"/>
</dbReference>
<dbReference type="Gene3D" id="3.40.30.10">
    <property type="entry name" value="Glutaredoxin"/>
    <property type="match status" value="1"/>
</dbReference>
<evidence type="ECO:0000256" key="1">
    <source>
        <dbReference type="ARBA" id="ARBA00008987"/>
    </source>
</evidence>
<dbReference type="PANTHER" id="PTHR45663">
    <property type="entry name" value="GEO12009P1"/>
    <property type="match status" value="1"/>
</dbReference>
<evidence type="ECO:0000313" key="8">
    <source>
        <dbReference type="EMBL" id="ALX48691.1"/>
    </source>
</evidence>
<evidence type="ECO:0000256" key="3">
    <source>
        <dbReference type="ARBA" id="ARBA00022448"/>
    </source>
</evidence>
<dbReference type="SUPFAM" id="SSF52833">
    <property type="entry name" value="Thioredoxin-like"/>
    <property type="match status" value="1"/>
</dbReference>
<dbReference type="AlphaFoldDB" id="A0A0U4F7C7"/>
<organism evidence="8 9">
    <name type="scientific">Lentibacillus amyloliquefaciens</name>
    <dbReference type="NCBI Taxonomy" id="1472767"/>
    <lineage>
        <taxon>Bacteria</taxon>
        <taxon>Bacillati</taxon>
        <taxon>Bacillota</taxon>
        <taxon>Bacilli</taxon>
        <taxon>Bacillales</taxon>
        <taxon>Bacillaceae</taxon>
        <taxon>Lentibacillus</taxon>
    </lineage>
</organism>
<dbReference type="InterPro" id="IPR017937">
    <property type="entry name" value="Thioredoxin_CS"/>
</dbReference>
<dbReference type="OrthoDB" id="32134at2"/>
<dbReference type="PANTHER" id="PTHR45663:SF11">
    <property type="entry name" value="GEO12009P1"/>
    <property type="match status" value="1"/>
</dbReference>
<keyword evidence="3" id="KW-0813">Transport</keyword>
<comment type="similarity">
    <text evidence="1">Belongs to the thioredoxin family.</text>
</comment>
<evidence type="ECO:0000256" key="2">
    <source>
        <dbReference type="ARBA" id="ARBA00020570"/>
    </source>
</evidence>
<accession>A0A0U4F7C7</accession>
<name>A0A0U4F7C7_9BACI</name>
<keyword evidence="9" id="KW-1185">Reference proteome</keyword>
<evidence type="ECO:0000256" key="4">
    <source>
        <dbReference type="ARBA" id="ARBA00022982"/>
    </source>
</evidence>
<dbReference type="RefSeq" id="WP_068444747.1">
    <property type="nucleotide sequence ID" value="NZ_CP013862.1"/>
</dbReference>